<dbReference type="EMBL" id="CP002786">
    <property type="protein sequence ID" value="AEF39816.1"/>
    <property type="molecule type" value="Genomic_DNA"/>
</dbReference>
<dbReference type="InterPro" id="IPR046346">
    <property type="entry name" value="Aminoacid_DH-like_N_sf"/>
</dbReference>
<feature type="domain" description="NAD-specific glutamate dehydrogenase C-terminal" evidence="2">
    <location>
        <begin position="697"/>
        <end position="870"/>
    </location>
</feature>
<dbReference type="InterPro" id="IPR036291">
    <property type="entry name" value="NAD(P)-bd_dom_sf"/>
</dbReference>
<dbReference type="KEGG" id="asd:AS9A_1364"/>
<dbReference type="Proteomes" id="UP000009235">
    <property type="component" value="Chromosome"/>
</dbReference>
<keyword evidence="4" id="KW-1185">Reference proteome</keyword>
<dbReference type="InterPro" id="IPR048381">
    <property type="entry name" value="GDH_C"/>
</dbReference>
<dbReference type="HOGENOM" id="CLU_003404_2_0_11"/>
<dbReference type="eggNOG" id="COG2902">
    <property type="taxonomic scope" value="Bacteria"/>
</dbReference>
<dbReference type="PANTHER" id="PTHR43403:SF1">
    <property type="entry name" value="NAD-SPECIFIC GLUTAMATE DEHYDROGENASE"/>
    <property type="match status" value="1"/>
</dbReference>
<dbReference type="GO" id="GO:0004069">
    <property type="term" value="F:L-aspartate:2-oxoglutarate aminotransferase activity"/>
    <property type="evidence" value="ECO:0007669"/>
    <property type="project" value="InterPro"/>
</dbReference>
<proteinExistence type="predicted"/>
<dbReference type="GO" id="GO:0006538">
    <property type="term" value="P:L-glutamate catabolic process"/>
    <property type="evidence" value="ECO:0007669"/>
    <property type="project" value="InterPro"/>
</dbReference>
<dbReference type="Pfam" id="PF05088">
    <property type="entry name" value="Bac_GDH_CD"/>
    <property type="match status" value="1"/>
</dbReference>
<sequence length="1023" mass="110918">MTQTLNQAAPTFSFTSPTRDEAPVAFLSWPDSAPLLADLVATFADLGLRVASHESVGGGHRFTFCPPDFAWKEGTAAMLSAALLAAANDEFEIDPYARLICTAHIDWQCVALVRAACRYLRQAGLKLAEKNTVEILVRHPDFVRSWIGLFHARFEPESGRDARVLSEIVTASIATTSTLDEDRLLRALHSFLDATLRTNWFQVPQPQTLAFKVDPSLLTVKTAVTPFREVFVHGPRVEGSHVRGGLIARGGLRWSDRKDDFRTEVLGLLKTQVVKNSLIVPNGAKGAFVVRGETTPHGVRAAYSDFIGALLDVTDNIIDQKVVTPANTRTYDGSDPYLVVAADKGTATFSDLANSIATSRGFWLGDAFASGGSVGYDHKAMGITARGAWCSVRRHLAELGIDVDTDPFTVAGIGDMSGDVFGNGMLLSRHIRLIGAFDHRHIFLDPDPDPEASFEERQRLATLPRSSWDDYRRSAISDGGGVWSRSAKTIRLTPEVRSRLGVTAQQLSPDELIKALLTAHVDVLWNGGIGTYVKASTEGHSVAADPVNDSVRVNAHELACRAVGEGGNLGFTQRGRVEYALRGGKINADFIDNAAGVATSDREVNIKIALDAVVTAGSMTTVERNSVLAAAADDVAAAVLADSDRQTLALSLAEAHSRFLVSRHERLIENLEVSAGITRDGEGLPSDAELRARHVAGTGLVRPEIAVLLAQSKNLVRQELADSSVLDNPIFAHTVTDYFPPLIRKAAAGYLHTHQLAREIKSVVVAGEIINRVGPGLVRRLEEQFGVTTPQIAVAYWVVRDVFSIDSVWQSLDTLDMAPHTRMALLTSVQELIETATAWMLQHAPKMPARDLITQYKPHIEALKAKLPQLRGLLDPDLATLRLLAHGFALSDTARATGRPIGAVAQTYTEVGRAVGLDWLAQDVAQNTPAEADHWDALANTILVAELNHQWHQLVRRLLLTSSDLEAPAHDLVTRWIAQTTQTGRLSTLIGELKASGHVTPARLCVVTAAFKAFGACEAFHES</sequence>
<dbReference type="AlphaFoldDB" id="F6EG91"/>
<dbReference type="STRING" id="443218.AS9A_1364"/>
<dbReference type="RefSeq" id="WP_013806165.1">
    <property type="nucleotide sequence ID" value="NC_015564.1"/>
</dbReference>
<dbReference type="OrthoDB" id="9758052at2"/>
<evidence type="ECO:0000313" key="4">
    <source>
        <dbReference type="Proteomes" id="UP000009235"/>
    </source>
</evidence>
<dbReference type="InterPro" id="IPR049056">
    <property type="entry name" value="NAD_Glu_DH_HM3"/>
</dbReference>
<organism evidence="3 4">
    <name type="scientific">Hoyosella subflava (strain DSM 45089 / JCM 17490 / NBRC 109087 / DQS3-9A1)</name>
    <name type="common">Amycolicicoccus subflavus</name>
    <dbReference type="NCBI Taxonomy" id="443218"/>
    <lineage>
        <taxon>Bacteria</taxon>
        <taxon>Bacillati</taxon>
        <taxon>Actinomycetota</taxon>
        <taxon>Actinomycetes</taxon>
        <taxon>Mycobacteriales</taxon>
        <taxon>Hoyosellaceae</taxon>
        <taxon>Hoyosella</taxon>
    </lineage>
</organism>
<dbReference type="Pfam" id="PF21078">
    <property type="entry name" value="GDH_HM3"/>
    <property type="match status" value="1"/>
</dbReference>
<gene>
    <name evidence="3" type="ordered locus">AS9A_1364</name>
</gene>
<dbReference type="InterPro" id="IPR028971">
    <property type="entry name" value="NAD-GDH_cat"/>
</dbReference>
<protein>
    <submittedName>
        <fullName evidence="3">Possible NAD specific glutamate dehydrogenase</fullName>
    </submittedName>
</protein>
<dbReference type="Gene3D" id="3.40.50.720">
    <property type="entry name" value="NAD(P)-binding Rossmann-like Domain"/>
    <property type="match status" value="1"/>
</dbReference>
<dbReference type="SUPFAM" id="SSF51735">
    <property type="entry name" value="NAD(P)-binding Rossmann-fold domains"/>
    <property type="match status" value="1"/>
</dbReference>
<name>F6EG91_HOYSD</name>
<accession>F6EG91</accession>
<evidence type="ECO:0000259" key="2">
    <source>
        <dbReference type="Pfam" id="PF21074"/>
    </source>
</evidence>
<dbReference type="InterPro" id="IPR007780">
    <property type="entry name" value="NAD_Glu_DH_bac"/>
</dbReference>
<reference evidence="3 4" key="1">
    <citation type="journal article" date="2011" name="J. Bacteriol.">
        <title>Complete genome sequence of Amycolicicoccus subflavus DQS3-9A1T, an actinomycete isolated from crude oil-polluted soil.</title>
        <authorList>
            <person name="Cai M."/>
            <person name="Chen W.M."/>
            <person name="Nie Y."/>
            <person name="Chi C.Q."/>
            <person name="Wang Y.N."/>
            <person name="Tang Y.Q."/>
            <person name="Li G.Y."/>
            <person name="Wu X.L."/>
        </authorList>
    </citation>
    <scope>NUCLEOTIDE SEQUENCE [LARGE SCALE GENOMIC DNA]</scope>
    <source>
        <strain evidence="4">DSM 45089 / DQS3-9A1</strain>
    </source>
</reference>
<evidence type="ECO:0000313" key="3">
    <source>
        <dbReference type="EMBL" id="AEF39816.1"/>
    </source>
</evidence>
<dbReference type="GO" id="GO:0004352">
    <property type="term" value="F:glutamate dehydrogenase (NAD+) activity"/>
    <property type="evidence" value="ECO:0007669"/>
    <property type="project" value="InterPro"/>
</dbReference>
<dbReference type="Pfam" id="PF21074">
    <property type="entry name" value="GDH_C"/>
    <property type="match status" value="2"/>
</dbReference>
<feature type="domain" description="NAD-specific glutamate dehydrogenase C-terminal" evidence="2">
    <location>
        <begin position="877"/>
        <end position="1009"/>
    </location>
</feature>
<dbReference type="PANTHER" id="PTHR43403">
    <property type="entry name" value="NAD-SPECIFIC GLUTAMATE DEHYDROGENASE"/>
    <property type="match status" value="1"/>
</dbReference>
<evidence type="ECO:0000259" key="1">
    <source>
        <dbReference type="Pfam" id="PF05088"/>
    </source>
</evidence>
<feature type="domain" description="NAD-glutamate dehydrogenase catalytic" evidence="1">
    <location>
        <begin position="170"/>
        <end position="652"/>
    </location>
</feature>
<dbReference type="SUPFAM" id="SSF53223">
    <property type="entry name" value="Aminoacid dehydrogenase-like, N-terminal domain"/>
    <property type="match status" value="1"/>
</dbReference>